<evidence type="ECO:0000256" key="5">
    <source>
        <dbReference type="PROSITE-ProRule" id="PRU01091"/>
    </source>
</evidence>
<evidence type="ECO:0000256" key="3">
    <source>
        <dbReference type="ARBA" id="ARBA00023125"/>
    </source>
</evidence>
<protein>
    <submittedName>
        <fullName evidence="8">DNA-binding SARP family transcriptional activator</fullName>
    </submittedName>
</protein>
<evidence type="ECO:0000313" key="8">
    <source>
        <dbReference type="EMBL" id="TDP97749.1"/>
    </source>
</evidence>
<name>A0A4R6SCE5_LABRH</name>
<dbReference type="InterPro" id="IPR051677">
    <property type="entry name" value="AfsR-DnrI-RedD_regulator"/>
</dbReference>
<proteinExistence type="inferred from homology"/>
<dbReference type="SUPFAM" id="SSF52540">
    <property type="entry name" value="P-loop containing nucleoside triphosphate hydrolases"/>
    <property type="match status" value="1"/>
</dbReference>
<dbReference type="Pfam" id="PF03704">
    <property type="entry name" value="BTAD"/>
    <property type="match status" value="1"/>
</dbReference>
<dbReference type="GO" id="GO:0006355">
    <property type="term" value="P:regulation of DNA-templated transcription"/>
    <property type="evidence" value="ECO:0007669"/>
    <property type="project" value="InterPro"/>
</dbReference>
<sequence>MPNAQRNDLRVDLLGPVRARAQDGGELALGPARQRAVLARLAAVAGAVVTRRELIAAVWGEQAPASAEGNVYTYISGLRRRLDARRLVSEGGGYVLRGAEVDVAEFESRCARAESATAAEAAEHYAKALALWRGEPYAGIPGPFAEEQRARLSELWLDTVERRARVLLDLGRHAEVAPELVPLVRDNPFRESLRTALMLALYRGGRQAEALEVFHDARRVLQAELGTEPGSALKELHERVLARDPSLDLPKPEGVTAGVTALAEPVPPSVAVAGPPPGGLIGRDRELGVLRALLADVAAGTGHSVWLEGPSGVGKSELLTAGLADARKHGCQLAWAAADELSQRFPLRVVLDCLGIDARSPDPRRAELARQLQGDGFAGLDEVWRGGDPMLAAVDQLLSLVDDLCAGSPLVLVIDDMQWADEASVLVWHRLASATRQQPLLVVGSARPAPGRAELDQVRRGVVARGHTVIPVSPLDSEGTVAMLTGLLGGRPGRSVLEVVARADGNPMYLREMADALVRSGSVEVVDGIADIDEASAYDPPTSLVAAVNLTLDGISDGTREVLRMAALLGPDFSVADVAAVTGRTPGSLLPVFDEAVAAKVLVDAGTQLSIRHPLLRHALYSGIPGPMRAALHRHAAQALAEAGAPVRRVAEQLIAAPTAFDTWVAQWLVEHAAELSNNAPHISAELLRRVVNTRTLSPAHRAALTTALVKVLFRLSRNPEAEAREAIAMATTPAQAAEMRQMLAAMLHQRGETEWAKEVLTESLADPGVPGEWRSRHLALLANFQRGDMNDADDLADAERSALASVDEAVAAADAYSVAHAHQTLWQVNSMRRHHDAALHHIDQALTAVADQPELADIQFDLLDNKLFTLQNLDRLPQARATLRAARELTVKHSLPSGLQVSAAVHYYWEGRWDDALVELDTITEDGPAITFYGLREPGPAALLLHGVGALISVRRGDRAAAVNHLDAAEVHAPATRPEREAFDFLMVAQAFAAVQEDDVDRALEILSPLLDPGYARMMLRHQWLPDLVRMALRVGDRDRARRALTACEQEADMETVPARAHAALLHCRALVYSNVDSALRTVEHYRHLDRRVELAAALEDTAELHALAGRAGDARQALAEAVELYNELLAAWDIQRALGRLAAHGIRPQVAVAKPGDGWAALSTVEVRIAGLVAEGLSNPQIARLLLLPRRTVQAHVARIMRKLSVDSRARLGELAAQHQKDTGVLSRYIRPQQV</sequence>
<dbReference type="Pfam" id="PF00486">
    <property type="entry name" value="Trans_reg_C"/>
    <property type="match status" value="1"/>
</dbReference>
<dbReference type="PANTHER" id="PTHR35807">
    <property type="entry name" value="TRANSCRIPTIONAL REGULATOR REDD-RELATED"/>
    <property type="match status" value="1"/>
</dbReference>
<evidence type="ECO:0000313" key="9">
    <source>
        <dbReference type="Proteomes" id="UP000295444"/>
    </source>
</evidence>
<dbReference type="InterPro" id="IPR016032">
    <property type="entry name" value="Sig_transdc_resp-reg_C-effctor"/>
</dbReference>
<evidence type="ECO:0000256" key="4">
    <source>
        <dbReference type="ARBA" id="ARBA00023163"/>
    </source>
</evidence>
<dbReference type="InterPro" id="IPR000792">
    <property type="entry name" value="Tscrpt_reg_LuxR_C"/>
</dbReference>
<dbReference type="Gene3D" id="3.40.50.300">
    <property type="entry name" value="P-loop containing nucleotide triphosphate hydrolases"/>
    <property type="match status" value="1"/>
</dbReference>
<dbReference type="InterPro" id="IPR027417">
    <property type="entry name" value="P-loop_NTPase"/>
</dbReference>
<dbReference type="PANTHER" id="PTHR35807:SF1">
    <property type="entry name" value="TRANSCRIPTIONAL REGULATOR REDD"/>
    <property type="match status" value="1"/>
</dbReference>
<feature type="domain" description="OmpR/PhoB-type" evidence="7">
    <location>
        <begin position="1"/>
        <end position="98"/>
    </location>
</feature>
<dbReference type="Proteomes" id="UP000295444">
    <property type="component" value="Unassembled WGS sequence"/>
</dbReference>
<feature type="domain" description="HTH luxR-type" evidence="6">
    <location>
        <begin position="1157"/>
        <end position="1222"/>
    </location>
</feature>
<keyword evidence="3 5" id="KW-0238">DNA-binding</keyword>
<evidence type="ECO:0000259" key="6">
    <source>
        <dbReference type="PROSITE" id="PS50043"/>
    </source>
</evidence>
<accession>A0A4R6SCE5</accession>
<dbReference type="PROSITE" id="PS51755">
    <property type="entry name" value="OMPR_PHOB"/>
    <property type="match status" value="1"/>
</dbReference>
<organism evidence="8 9">
    <name type="scientific">Labedaea rhizosphaerae</name>
    <dbReference type="NCBI Taxonomy" id="598644"/>
    <lineage>
        <taxon>Bacteria</taxon>
        <taxon>Bacillati</taxon>
        <taxon>Actinomycetota</taxon>
        <taxon>Actinomycetes</taxon>
        <taxon>Pseudonocardiales</taxon>
        <taxon>Pseudonocardiaceae</taxon>
        <taxon>Labedaea</taxon>
    </lineage>
</organism>
<dbReference type="SUPFAM" id="SSF48452">
    <property type="entry name" value="TPR-like"/>
    <property type="match status" value="2"/>
</dbReference>
<evidence type="ECO:0000259" key="7">
    <source>
        <dbReference type="PROSITE" id="PS51755"/>
    </source>
</evidence>
<comment type="similarity">
    <text evidence="1">Belongs to the AfsR/DnrI/RedD regulatory family.</text>
</comment>
<dbReference type="SMART" id="SM01043">
    <property type="entry name" value="BTAD"/>
    <property type="match status" value="1"/>
</dbReference>
<gene>
    <name evidence="8" type="ORF">EV186_103713</name>
</gene>
<dbReference type="InterPro" id="IPR005158">
    <property type="entry name" value="BTAD"/>
</dbReference>
<keyword evidence="4" id="KW-0804">Transcription</keyword>
<dbReference type="AlphaFoldDB" id="A0A4R6SCE5"/>
<dbReference type="CDD" id="cd06170">
    <property type="entry name" value="LuxR_C_like"/>
    <property type="match status" value="1"/>
</dbReference>
<dbReference type="InterPro" id="IPR011990">
    <property type="entry name" value="TPR-like_helical_dom_sf"/>
</dbReference>
<comment type="caution">
    <text evidence="8">The sequence shown here is derived from an EMBL/GenBank/DDBJ whole genome shotgun (WGS) entry which is preliminary data.</text>
</comment>
<reference evidence="8 9" key="1">
    <citation type="submission" date="2019-03" db="EMBL/GenBank/DDBJ databases">
        <title>Genomic Encyclopedia of Type Strains, Phase IV (KMG-IV): sequencing the most valuable type-strain genomes for metagenomic binning, comparative biology and taxonomic classification.</title>
        <authorList>
            <person name="Goeker M."/>
        </authorList>
    </citation>
    <scope>NUCLEOTIDE SEQUENCE [LARGE SCALE GENOMIC DNA]</scope>
    <source>
        <strain evidence="8 9">DSM 45361</strain>
    </source>
</reference>
<evidence type="ECO:0000256" key="1">
    <source>
        <dbReference type="ARBA" id="ARBA00005820"/>
    </source>
</evidence>
<dbReference type="Gene3D" id="1.25.40.10">
    <property type="entry name" value="Tetratricopeptide repeat domain"/>
    <property type="match status" value="2"/>
</dbReference>
<dbReference type="PROSITE" id="PS00622">
    <property type="entry name" value="HTH_LUXR_1"/>
    <property type="match status" value="1"/>
</dbReference>
<evidence type="ECO:0000256" key="2">
    <source>
        <dbReference type="ARBA" id="ARBA00023015"/>
    </source>
</evidence>
<dbReference type="GO" id="GO:0003677">
    <property type="term" value="F:DNA binding"/>
    <property type="evidence" value="ECO:0007669"/>
    <property type="project" value="UniProtKB-UniRule"/>
</dbReference>
<dbReference type="OrthoDB" id="8482304at2"/>
<dbReference type="SMART" id="SM00862">
    <property type="entry name" value="Trans_reg_C"/>
    <property type="match status" value="1"/>
</dbReference>
<dbReference type="PRINTS" id="PR00038">
    <property type="entry name" value="HTHLUXR"/>
</dbReference>
<dbReference type="InterPro" id="IPR001867">
    <property type="entry name" value="OmpR/PhoB-type_DNA-bd"/>
</dbReference>
<dbReference type="Gene3D" id="1.10.10.10">
    <property type="entry name" value="Winged helix-like DNA-binding domain superfamily/Winged helix DNA-binding domain"/>
    <property type="match status" value="2"/>
</dbReference>
<dbReference type="InterPro" id="IPR036388">
    <property type="entry name" value="WH-like_DNA-bd_sf"/>
</dbReference>
<dbReference type="RefSeq" id="WP_133850912.1">
    <property type="nucleotide sequence ID" value="NZ_SNXZ01000003.1"/>
</dbReference>
<dbReference type="InterPro" id="IPR041664">
    <property type="entry name" value="AAA_16"/>
</dbReference>
<keyword evidence="9" id="KW-1185">Reference proteome</keyword>
<dbReference type="SUPFAM" id="SSF46894">
    <property type="entry name" value="C-terminal effector domain of the bipartite response regulators"/>
    <property type="match status" value="2"/>
</dbReference>
<dbReference type="Pfam" id="PF13191">
    <property type="entry name" value="AAA_16"/>
    <property type="match status" value="1"/>
</dbReference>
<dbReference type="PROSITE" id="PS50043">
    <property type="entry name" value="HTH_LUXR_2"/>
    <property type="match status" value="1"/>
</dbReference>
<dbReference type="CDD" id="cd15831">
    <property type="entry name" value="BTAD"/>
    <property type="match status" value="1"/>
</dbReference>
<dbReference type="Pfam" id="PF00196">
    <property type="entry name" value="GerE"/>
    <property type="match status" value="1"/>
</dbReference>
<feature type="DNA-binding region" description="OmpR/PhoB-type" evidence="5">
    <location>
        <begin position="1"/>
        <end position="98"/>
    </location>
</feature>
<dbReference type="SMART" id="SM00421">
    <property type="entry name" value="HTH_LUXR"/>
    <property type="match status" value="1"/>
</dbReference>
<dbReference type="EMBL" id="SNXZ01000003">
    <property type="protein sequence ID" value="TDP97749.1"/>
    <property type="molecule type" value="Genomic_DNA"/>
</dbReference>
<keyword evidence="2" id="KW-0805">Transcription regulation</keyword>
<dbReference type="GO" id="GO:0000160">
    <property type="term" value="P:phosphorelay signal transduction system"/>
    <property type="evidence" value="ECO:0007669"/>
    <property type="project" value="InterPro"/>
</dbReference>